<dbReference type="RefSeq" id="WP_004954678.1">
    <property type="nucleotide sequence ID" value="NZ_JAEKCK010000005.1"/>
</dbReference>
<dbReference type="NCBIfam" id="NF008575">
    <property type="entry name" value="PRK11530.1"/>
    <property type="match status" value="1"/>
</dbReference>
<evidence type="ECO:0000256" key="1">
    <source>
        <dbReference type="SAM" id="Coils"/>
    </source>
</evidence>
<dbReference type="Proteomes" id="UP000281391">
    <property type="component" value="Chromosome"/>
</dbReference>
<feature type="signal peptide" evidence="2">
    <location>
        <begin position="1"/>
        <end position="21"/>
    </location>
</feature>
<accession>A0A447KL64</accession>
<dbReference type="EMBL" id="LR134117">
    <property type="protein sequence ID" value="VDZ51912.1"/>
    <property type="molecule type" value="Genomic_DNA"/>
</dbReference>
<organism evidence="4 5">
    <name type="scientific">Serratia odorifera</name>
    <dbReference type="NCBI Taxonomy" id="618"/>
    <lineage>
        <taxon>Bacteria</taxon>
        <taxon>Pseudomonadati</taxon>
        <taxon>Pseudomonadota</taxon>
        <taxon>Gammaproteobacteria</taxon>
        <taxon>Enterobacterales</taxon>
        <taxon>Yersiniaceae</taxon>
        <taxon>Serratia</taxon>
    </lineage>
</organism>
<gene>
    <name evidence="4" type="primary">yajI</name>
    <name evidence="4" type="ORF">NCTC11214_00434</name>
</gene>
<evidence type="ECO:0000313" key="5">
    <source>
        <dbReference type="Proteomes" id="UP000281391"/>
    </source>
</evidence>
<evidence type="ECO:0000256" key="2">
    <source>
        <dbReference type="SAM" id="SignalP"/>
    </source>
</evidence>
<evidence type="ECO:0000259" key="3">
    <source>
        <dbReference type="Pfam" id="PF11622"/>
    </source>
</evidence>
<keyword evidence="1" id="KW-0175">Coiled coil</keyword>
<reference evidence="4 5" key="1">
    <citation type="submission" date="2018-12" db="EMBL/GenBank/DDBJ databases">
        <authorList>
            <consortium name="Pathogen Informatics"/>
        </authorList>
    </citation>
    <scope>NUCLEOTIDE SEQUENCE [LARGE SCALE GENOMIC DNA]</scope>
    <source>
        <strain evidence="4 5">NCTC11214</strain>
    </source>
</reference>
<feature type="domain" description="DUF3251" evidence="3">
    <location>
        <begin position="20"/>
        <end position="175"/>
    </location>
</feature>
<proteinExistence type="predicted"/>
<feature type="chain" id="PRO_5041126329" evidence="2">
    <location>
        <begin position="22"/>
        <end position="182"/>
    </location>
</feature>
<dbReference type="InterPro" id="IPR037125">
    <property type="entry name" value="YajI-like_sf"/>
</dbReference>
<name>A0A447KL64_SEROD</name>
<dbReference type="PROSITE" id="PS51257">
    <property type="entry name" value="PROKAR_LIPOPROTEIN"/>
    <property type="match status" value="1"/>
</dbReference>
<dbReference type="Pfam" id="PF11622">
    <property type="entry name" value="DUF3251"/>
    <property type="match status" value="1"/>
</dbReference>
<dbReference type="InterPro" id="IPR021658">
    <property type="entry name" value="DUF3251"/>
</dbReference>
<dbReference type="AlphaFoldDB" id="A0A447KL64"/>
<sequence length="182" mass="19539">MTISYRKVLLLGALVTLAGCAQNREVPKLQNQMVELNQKLNTLTDQATALERQNQLNSNSASGVYLLPTANTGARLQSALGELSVSLSHVKTEANGTQAILHIRTLSGKSLPAFKAMVEWGQLDANGQLQSAGALSQPIQSGESLLSKTEQSFELRFSGVTPQQLGYIRLHEVEPLGADVAK</sequence>
<dbReference type="KEGG" id="sof:NCTC11214_00434"/>
<evidence type="ECO:0000313" key="4">
    <source>
        <dbReference type="EMBL" id="VDZ51912.1"/>
    </source>
</evidence>
<keyword evidence="4" id="KW-0449">Lipoprotein</keyword>
<protein>
    <submittedName>
        <fullName evidence="4">Uncharacterized lipoprotein yajI</fullName>
    </submittedName>
</protein>
<keyword evidence="2" id="KW-0732">Signal</keyword>
<feature type="coiled-coil region" evidence="1">
    <location>
        <begin position="26"/>
        <end position="53"/>
    </location>
</feature>
<dbReference type="Gene3D" id="2.60.40.1620">
    <property type="entry name" value="Lipoprotein YajI-like"/>
    <property type="match status" value="1"/>
</dbReference>